<comment type="caution">
    <text evidence="1">The sequence shown here is derived from an EMBL/GenBank/DDBJ whole genome shotgun (WGS) entry which is preliminary data.</text>
</comment>
<accession>A0A0F8ZR97</accession>
<feature type="non-terminal residue" evidence="1">
    <location>
        <position position="1"/>
    </location>
</feature>
<organism evidence="1">
    <name type="scientific">marine sediment metagenome</name>
    <dbReference type="NCBI Taxonomy" id="412755"/>
    <lineage>
        <taxon>unclassified sequences</taxon>
        <taxon>metagenomes</taxon>
        <taxon>ecological metagenomes</taxon>
    </lineage>
</organism>
<dbReference type="EMBL" id="LAZR01061991">
    <property type="protein sequence ID" value="KKK62441.1"/>
    <property type="molecule type" value="Genomic_DNA"/>
</dbReference>
<dbReference type="AlphaFoldDB" id="A0A0F8ZR97"/>
<evidence type="ECO:0000313" key="1">
    <source>
        <dbReference type="EMBL" id="KKK62441.1"/>
    </source>
</evidence>
<reference evidence="1" key="1">
    <citation type="journal article" date="2015" name="Nature">
        <title>Complex archaea that bridge the gap between prokaryotes and eukaryotes.</title>
        <authorList>
            <person name="Spang A."/>
            <person name="Saw J.H."/>
            <person name="Jorgensen S.L."/>
            <person name="Zaremba-Niedzwiedzka K."/>
            <person name="Martijn J."/>
            <person name="Lind A.E."/>
            <person name="van Eijk R."/>
            <person name="Schleper C."/>
            <person name="Guy L."/>
            <person name="Ettema T.J."/>
        </authorList>
    </citation>
    <scope>NUCLEOTIDE SEQUENCE</scope>
</reference>
<protein>
    <submittedName>
        <fullName evidence="1">Uncharacterized protein</fullName>
    </submittedName>
</protein>
<gene>
    <name evidence="1" type="ORF">LCGC14_3004310</name>
</gene>
<proteinExistence type="predicted"/>
<sequence length="25" mass="3071">KRNALLWRDMYRDVLVLGLLNQRIN</sequence>
<name>A0A0F8ZR97_9ZZZZ</name>